<organism evidence="1 2">
    <name type="scientific">Micromonospora craterilacus</name>
    <dbReference type="NCBI Taxonomy" id="1655439"/>
    <lineage>
        <taxon>Bacteria</taxon>
        <taxon>Bacillati</taxon>
        <taxon>Actinomycetota</taxon>
        <taxon>Actinomycetes</taxon>
        <taxon>Micromonosporales</taxon>
        <taxon>Micromonosporaceae</taxon>
        <taxon>Micromonospora</taxon>
    </lineage>
</organism>
<gene>
    <name evidence="1" type="ORF">C1I95_07590</name>
</gene>
<comment type="caution">
    <text evidence="1">The sequence shown here is derived from an EMBL/GenBank/DDBJ whole genome shotgun (WGS) entry which is preliminary data.</text>
</comment>
<dbReference type="AlphaFoldDB" id="A0A2W2EFU2"/>
<evidence type="ECO:0000313" key="2">
    <source>
        <dbReference type="Proteomes" id="UP000248924"/>
    </source>
</evidence>
<keyword evidence="2" id="KW-1185">Reference proteome</keyword>
<dbReference type="Proteomes" id="UP000248924">
    <property type="component" value="Unassembled WGS sequence"/>
</dbReference>
<evidence type="ECO:0000313" key="1">
    <source>
        <dbReference type="EMBL" id="PZG21431.1"/>
    </source>
</evidence>
<accession>A0A2W2EFU2</accession>
<name>A0A2W2EFU2_9ACTN</name>
<proteinExistence type="predicted"/>
<dbReference type="NCBIfam" id="NF041725">
    <property type="entry name" value="phane_AmcA_5"/>
    <property type="match status" value="1"/>
</dbReference>
<protein>
    <submittedName>
        <fullName evidence="1">Uncharacterized protein</fullName>
    </submittedName>
</protein>
<sequence length="60" mass="6975">MTLYISRHAVATTANSSTRSVRPGPVLAAERVDLPRIDPPLFNHVWQRLFEQTMRKEEQR</sequence>
<reference evidence="1 2" key="1">
    <citation type="submission" date="2018-01" db="EMBL/GenBank/DDBJ databases">
        <title>Draft genome sequence of Jishengella sp. NA12.</title>
        <authorList>
            <person name="Sahin N."/>
            <person name="Ay H."/>
            <person name="Saygin H."/>
        </authorList>
    </citation>
    <scope>NUCLEOTIDE SEQUENCE [LARGE SCALE GENOMIC DNA]</scope>
    <source>
        <strain evidence="1 2">NA12</strain>
    </source>
</reference>
<dbReference type="EMBL" id="POTY01000030">
    <property type="protein sequence ID" value="PZG21431.1"/>
    <property type="molecule type" value="Genomic_DNA"/>
</dbReference>